<dbReference type="CDD" id="cd13127">
    <property type="entry name" value="MATE_tuaB_like"/>
    <property type="match status" value="1"/>
</dbReference>
<dbReference type="Pfam" id="PF13440">
    <property type="entry name" value="Polysacc_synt_3"/>
    <property type="match status" value="1"/>
</dbReference>
<dbReference type="PANTHER" id="PTHR30250:SF10">
    <property type="entry name" value="LIPOPOLYSACCHARIDE BIOSYNTHESIS PROTEIN WZXC"/>
    <property type="match status" value="1"/>
</dbReference>
<dbReference type="KEGG" id="psac:PSM36_0245"/>
<reference evidence="8 9" key="1">
    <citation type="submission" date="2016-08" db="EMBL/GenBank/DDBJ databases">
        <authorList>
            <person name="Seilhamer J.J."/>
        </authorList>
    </citation>
    <scope>NUCLEOTIDE SEQUENCE [LARGE SCALE GENOMIC DNA]</scope>
    <source>
        <strain evidence="8">M3/6</strain>
    </source>
</reference>
<keyword evidence="5 7" id="KW-1133">Transmembrane helix</keyword>
<accession>A0A1R3SU44</accession>
<evidence type="ECO:0000256" key="5">
    <source>
        <dbReference type="ARBA" id="ARBA00022989"/>
    </source>
</evidence>
<keyword evidence="9" id="KW-1185">Reference proteome</keyword>
<evidence type="ECO:0000256" key="7">
    <source>
        <dbReference type="SAM" id="Phobius"/>
    </source>
</evidence>
<feature type="transmembrane region" description="Helical" evidence="7">
    <location>
        <begin position="46"/>
        <end position="70"/>
    </location>
</feature>
<feature type="transmembrane region" description="Helical" evidence="7">
    <location>
        <begin position="441"/>
        <end position="459"/>
    </location>
</feature>
<feature type="transmembrane region" description="Helical" evidence="7">
    <location>
        <begin position="150"/>
        <end position="169"/>
    </location>
</feature>
<feature type="transmembrane region" description="Helical" evidence="7">
    <location>
        <begin position="418"/>
        <end position="435"/>
    </location>
</feature>
<dbReference type="AlphaFoldDB" id="A0A1R3SU44"/>
<dbReference type="InterPro" id="IPR050833">
    <property type="entry name" value="Poly_Biosynth_Transport"/>
</dbReference>
<evidence type="ECO:0000313" key="9">
    <source>
        <dbReference type="Proteomes" id="UP000187464"/>
    </source>
</evidence>
<evidence type="ECO:0000256" key="3">
    <source>
        <dbReference type="ARBA" id="ARBA00022475"/>
    </source>
</evidence>
<organism evidence="8 9">
    <name type="scientific">Proteiniphilum saccharofermentans</name>
    <dbReference type="NCBI Taxonomy" id="1642647"/>
    <lineage>
        <taxon>Bacteria</taxon>
        <taxon>Pseudomonadati</taxon>
        <taxon>Bacteroidota</taxon>
        <taxon>Bacteroidia</taxon>
        <taxon>Bacteroidales</taxon>
        <taxon>Dysgonomonadaceae</taxon>
        <taxon>Proteiniphilum</taxon>
    </lineage>
</organism>
<feature type="transmembrane region" description="Helical" evidence="7">
    <location>
        <begin position="82"/>
        <end position="109"/>
    </location>
</feature>
<evidence type="ECO:0000313" key="8">
    <source>
        <dbReference type="EMBL" id="SCD19081.1"/>
    </source>
</evidence>
<evidence type="ECO:0000256" key="6">
    <source>
        <dbReference type="ARBA" id="ARBA00023136"/>
    </source>
</evidence>
<evidence type="ECO:0000256" key="1">
    <source>
        <dbReference type="ARBA" id="ARBA00004651"/>
    </source>
</evidence>
<feature type="transmembrane region" description="Helical" evidence="7">
    <location>
        <begin position="21"/>
        <end position="40"/>
    </location>
</feature>
<dbReference type="Proteomes" id="UP000187464">
    <property type="component" value="Chromosome I"/>
</dbReference>
<feature type="transmembrane region" description="Helical" evidence="7">
    <location>
        <begin position="121"/>
        <end position="138"/>
    </location>
</feature>
<comment type="similarity">
    <text evidence="2">Belongs to the polysaccharide synthase family.</text>
</comment>
<dbReference type="EMBL" id="LT605205">
    <property type="protein sequence ID" value="SCD19081.1"/>
    <property type="molecule type" value="Genomic_DNA"/>
</dbReference>
<name>A0A1R3SU44_9BACT</name>
<feature type="transmembrane region" description="Helical" evidence="7">
    <location>
        <begin position="355"/>
        <end position="377"/>
    </location>
</feature>
<keyword evidence="4 7" id="KW-0812">Transmembrane</keyword>
<dbReference type="GO" id="GO:0005886">
    <property type="term" value="C:plasma membrane"/>
    <property type="evidence" value="ECO:0007669"/>
    <property type="project" value="UniProtKB-SubCell"/>
</dbReference>
<evidence type="ECO:0000256" key="4">
    <source>
        <dbReference type="ARBA" id="ARBA00022692"/>
    </source>
</evidence>
<sequence length="487" mass="55153">MADSALKKKTTRSLFWSFIDKFGQQILNFVSMLVLMNIVVPDAYGLIGSLAVFTAFSTILVDSGFGRSLLNRKEVSPAEYSSIFYFNVVLGVFIYLLLFFLSPLIAGLFNAPALIPVTRGLFLALIFNAFGLIPLVVLTKNADFKRLTKANILALFIADVVAIVLALTGHGVWALVAQIVLYAFFRTIFMWLYSPWRPVAEFSLGRLRSFFGFSYKLLLSSMISTTVNNIYPSLIAVFYPMNQVAFFNQAKKYQEIPFLTLSNTFRSVGMVILSEINDQTERLKRVVRKLIKSIAFLSFPIAFLMILIAEPAFYILFKEKWLASVPYFQILTLAGMLLPFTIIFNELFIAKERSAFFLGLEVVKGVLLLLLILLFFSKGIMGLAISWVVYMIVTLILSVVFSGKVIQYSLLDFVKDTFPYFFMAVISTGVSYFSTRNIGSDILFVVINPVLIVLFYIGLCKLFRLEMTGEIEQWFAARKKKKVSNEY</sequence>
<keyword evidence="6 7" id="KW-0472">Membrane</keyword>
<feature type="transmembrane region" description="Helical" evidence="7">
    <location>
        <begin position="327"/>
        <end position="348"/>
    </location>
</feature>
<feature type="transmembrane region" description="Helical" evidence="7">
    <location>
        <begin position="217"/>
        <end position="241"/>
    </location>
</feature>
<evidence type="ECO:0000256" key="2">
    <source>
        <dbReference type="ARBA" id="ARBA00007430"/>
    </source>
</evidence>
<feature type="transmembrane region" description="Helical" evidence="7">
    <location>
        <begin position="294"/>
        <end position="315"/>
    </location>
</feature>
<proteinExistence type="inferred from homology"/>
<dbReference type="RefSeq" id="WP_076928437.1">
    <property type="nucleotide sequence ID" value="NZ_LT605205.1"/>
</dbReference>
<dbReference type="PANTHER" id="PTHR30250">
    <property type="entry name" value="PST FAMILY PREDICTED COLANIC ACID TRANSPORTER"/>
    <property type="match status" value="1"/>
</dbReference>
<keyword evidence="3" id="KW-1003">Cell membrane</keyword>
<feature type="transmembrane region" description="Helical" evidence="7">
    <location>
        <begin position="175"/>
        <end position="196"/>
    </location>
</feature>
<gene>
    <name evidence="8" type="ORF">PSM36_0245</name>
</gene>
<protein>
    <submittedName>
        <fullName evidence="8">Putative membrane protein</fullName>
    </submittedName>
</protein>
<feature type="transmembrane region" description="Helical" evidence="7">
    <location>
        <begin position="383"/>
        <end position="406"/>
    </location>
</feature>
<dbReference type="STRING" id="1642647.PSM36_0245"/>
<comment type="subcellular location">
    <subcellularLocation>
        <location evidence="1">Cell membrane</location>
        <topology evidence="1">Multi-pass membrane protein</topology>
    </subcellularLocation>
</comment>